<evidence type="ECO:0000313" key="2">
    <source>
        <dbReference type="Proteomes" id="UP000793456"/>
    </source>
</evidence>
<organism evidence="1 2">
    <name type="scientific">Larimichthys crocea</name>
    <name type="common">Large yellow croaker</name>
    <name type="synonym">Pseudosciaena crocea</name>
    <dbReference type="NCBI Taxonomy" id="215358"/>
    <lineage>
        <taxon>Eukaryota</taxon>
        <taxon>Metazoa</taxon>
        <taxon>Chordata</taxon>
        <taxon>Craniata</taxon>
        <taxon>Vertebrata</taxon>
        <taxon>Euteleostomi</taxon>
        <taxon>Actinopterygii</taxon>
        <taxon>Neopterygii</taxon>
        <taxon>Teleostei</taxon>
        <taxon>Neoteleostei</taxon>
        <taxon>Acanthomorphata</taxon>
        <taxon>Eupercaria</taxon>
        <taxon>Sciaenidae</taxon>
        <taxon>Larimichthys</taxon>
    </lineage>
</organism>
<name>A0ACD3R3R5_LARCR</name>
<accession>A0ACD3R3R5</accession>
<dbReference type="EMBL" id="CM011683">
    <property type="protein sequence ID" value="TMS14035.1"/>
    <property type="molecule type" value="Genomic_DNA"/>
</dbReference>
<proteinExistence type="predicted"/>
<gene>
    <name evidence="1" type="ORF">E3U43_022515</name>
</gene>
<comment type="caution">
    <text evidence="1">The sequence shown here is derived from an EMBL/GenBank/DDBJ whole genome shotgun (WGS) entry which is preliminary data.</text>
</comment>
<protein>
    <submittedName>
        <fullName evidence="1">Uncharacterized protein</fullName>
    </submittedName>
</protein>
<reference evidence="1" key="1">
    <citation type="submission" date="2018-11" db="EMBL/GenBank/DDBJ databases">
        <title>The sequence and de novo assembly of Larimichthys crocea genome using PacBio and Hi-C technologies.</title>
        <authorList>
            <person name="Xu P."/>
            <person name="Chen B."/>
            <person name="Zhou Z."/>
            <person name="Ke Q."/>
            <person name="Wu Y."/>
            <person name="Bai H."/>
            <person name="Pu F."/>
        </authorList>
    </citation>
    <scope>NUCLEOTIDE SEQUENCE</scope>
    <source>
        <tissue evidence="1">Muscle</tissue>
    </source>
</reference>
<evidence type="ECO:0000313" key="1">
    <source>
        <dbReference type="EMBL" id="TMS14035.1"/>
    </source>
</evidence>
<sequence>MKALPVIGFTEEEVQNLLNIIASVLHLGNTQFGEGEEGETYITTETRLNSLAKLLGVDDSGLREALTHKKLTAKGEEMISPLNFEQAVSARDALAKAVYGRTFTWLVEKINQSLALKDELYHSSKGSSVIGLLDIYGFEVLLQNSFEQFCINYCNEKLQQLFIELTLRSEQEEYETEGIAWETVQYFDNKIICDLIEEKHKGIISILNEECLRPGETCDVSFLEKLEDTLGSHPHFVTHKLANGKTRRVMSREEFRLLHYAGEVNYNVNGKL</sequence>
<dbReference type="Proteomes" id="UP000793456">
    <property type="component" value="Chromosome X"/>
</dbReference>
<keyword evidence="2" id="KW-1185">Reference proteome</keyword>